<evidence type="ECO:0000313" key="2">
    <source>
        <dbReference type="Proteomes" id="UP001558613"/>
    </source>
</evidence>
<protein>
    <submittedName>
        <fullName evidence="1">Uncharacterized protein</fullName>
    </submittedName>
</protein>
<reference evidence="1 2" key="1">
    <citation type="submission" date="2023-09" db="EMBL/GenBank/DDBJ databases">
        <authorList>
            <person name="Wang M."/>
        </authorList>
    </citation>
    <scope>NUCLEOTIDE SEQUENCE [LARGE SCALE GENOMIC DNA]</scope>
    <source>
        <strain evidence="1">GT-2023</strain>
        <tissue evidence="1">Liver</tissue>
    </source>
</reference>
<evidence type="ECO:0000313" key="1">
    <source>
        <dbReference type="EMBL" id="KAL1249054.1"/>
    </source>
</evidence>
<accession>A0ABR3LBJ3</accession>
<dbReference type="Proteomes" id="UP001558613">
    <property type="component" value="Unassembled WGS sequence"/>
</dbReference>
<comment type="caution">
    <text evidence="1">The sequence shown here is derived from an EMBL/GenBank/DDBJ whole genome shotgun (WGS) entry which is preliminary data.</text>
</comment>
<organism evidence="1 2">
    <name type="scientific">Cirrhinus molitorella</name>
    <name type="common">mud carp</name>
    <dbReference type="NCBI Taxonomy" id="172907"/>
    <lineage>
        <taxon>Eukaryota</taxon>
        <taxon>Metazoa</taxon>
        <taxon>Chordata</taxon>
        <taxon>Craniata</taxon>
        <taxon>Vertebrata</taxon>
        <taxon>Euteleostomi</taxon>
        <taxon>Actinopterygii</taxon>
        <taxon>Neopterygii</taxon>
        <taxon>Teleostei</taxon>
        <taxon>Ostariophysi</taxon>
        <taxon>Cypriniformes</taxon>
        <taxon>Cyprinidae</taxon>
        <taxon>Labeoninae</taxon>
        <taxon>Labeonini</taxon>
        <taxon>Cirrhinus</taxon>
    </lineage>
</organism>
<gene>
    <name evidence="1" type="ORF">QQF64_022372</name>
</gene>
<sequence length="85" mass="9244">MHTRTRTHAVLGELFKGVESSEERLVHLICHLVNTAHSLINAETGASQSESIHDLTLSPSSLFQPLSIAPSLPFKALLTSVSRLL</sequence>
<dbReference type="EMBL" id="JAYMGO010000024">
    <property type="protein sequence ID" value="KAL1249054.1"/>
    <property type="molecule type" value="Genomic_DNA"/>
</dbReference>
<proteinExistence type="predicted"/>
<name>A0ABR3LBJ3_9TELE</name>
<keyword evidence="2" id="KW-1185">Reference proteome</keyword>